<gene>
    <name evidence="1" type="ORF">GO755_39275</name>
</gene>
<protein>
    <submittedName>
        <fullName evidence="1">Uncharacterized protein</fullName>
    </submittedName>
</protein>
<organism evidence="1 2">
    <name type="scientific">Spirosoma arboris</name>
    <dbReference type="NCBI Taxonomy" id="2682092"/>
    <lineage>
        <taxon>Bacteria</taxon>
        <taxon>Pseudomonadati</taxon>
        <taxon>Bacteroidota</taxon>
        <taxon>Cytophagia</taxon>
        <taxon>Cytophagales</taxon>
        <taxon>Cytophagaceae</taxon>
        <taxon>Spirosoma</taxon>
    </lineage>
</organism>
<dbReference type="AlphaFoldDB" id="A0A7K1SQU4"/>
<sequence>MKQLKSNNKYLEKVRGELDVFQAYLLAGGELTPEQWATWDKIDSARAWLKAGHTDSQVLAMLKNSSKLQERRAREILTLSYAVFAELRQSRAKEGVKDLYAELFRDAAKEAKEAGDYYNFGILLDKAAKIDGAYDNEKTVNADTYKKPSKVVFKVKQLTLNNNTGQDPKQVENTTYEIEQ</sequence>
<dbReference type="RefSeq" id="WP_157590918.1">
    <property type="nucleotide sequence ID" value="NZ_WPIN01000031.1"/>
</dbReference>
<name>A0A7K1SQU4_9BACT</name>
<comment type="caution">
    <text evidence="1">The sequence shown here is derived from an EMBL/GenBank/DDBJ whole genome shotgun (WGS) entry which is preliminary data.</text>
</comment>
<proteinExistence type="predicted"/>
<dbReference type="EMBL" id="WPIN01000031">
    <property type="protein sequence ID" value="MVM36120.1"/>
    <property type="molecule type" value="Genomic_DNA"/>
</dbReference>
<accession>A0A7K1SQU4</accession>
<evidence type="ECO:0000313" key="1">
    <source>
        <dbReference type="EMBL" id="MVM36120.1"/>
    </source>
</evidence>
<keyword evidence="2" id="KW-1185">Reference proteome</keyword>
<dbReference type="Proteomes" id="UP000436006">
    <property type="component" value="Unassembled WGS sequence"/>
</dbReference>
<reference evidence="1 2" key="1">
    <citation type="submission" date="2019-12" db="EMBL/GenBank/DDBJ databases">
        <title>Spirosoma sp. HMF4905 genome sequencing and assembly.</title>
        <authorList>
            <person name="Kang H."/>
            <person name="Cha I."/>
            <person name="Kim H."/>
            <person name="Joh K."/>
        </authorList>
    </citation>
    <scope>NUCLEOTIDE SEQUENCE [LARGE SCALE GENOMIC DNA]</scope>
    <source>
        <strain evidence="1 2">HMF4905</strain>
    </source>
</reference>
<evidence type="ECO:0000313" key="2">
    <source>
        <dbReference type="Proteomes" id="UP000436006"/>
    </source>
</evidence>